<organism evidence="1 2">
    <name type="scientific">Dreissena polymorpha</name>
    <name type="common">Zebra mussel</name>
    <name type="synonym">Mytilus polymorpha</name>
    <dbReference type="NCBI Taxonomy" id="45954"/>
    <lineage>
        <taxon>Eukaryota</taxon>
        <taxon>Metazoa</taxon>
        <taxon>Spiralia</taxon>
        <taxon>Lophotrochozoa</taxon>
        <taxon>Mollusca</taxon>
        <taxon>Bivalvia</taxon>
        <taxon>Autobranchia</taxon>
        <taxon>Heteroconchia</taxon>
        <taxon>Euheterodonta</taxon>
        <taxon>Imparidentia</taxon>
        <taxon>Neoheterodontei</taxon>
        <taxon>Myida</taxon>
        <taxon>Dreissenoidea</taxon>
        <taxon>Dreissenidae</taxon>
        <taxon>Dreissena</taxon>
    </lineage>
</organism>
<gene>
    <name evidence="1" type="ORF">DPMN_074265</name>
</gene>
<dbReference type="EMBL" id="JAIWYP010000015">
    <property type="protein sequence ID" value="KAH3699309.1"/>
    <property type="molecule type" value="Genomic_DNA"/>
</dbReference>
<dbReference type="AlphaFoldDB" id="A0A9D3YIA5"/>
<sequence>MYAVKLKQLKLVKFLIEYCGGKGGKAEAIVKDTDHHKRTAQDMASEIRDTIGTEIWNILYNACT</sequence>
<reference evidence="1" key="1">
    <citation type="journal article" date="2019" name="bioRxiv">
        <title>The Genome of the Zebra Mussel, Dreissena polymorpha: A Resource for Invasive Species Research.</title>
        <authorList>
            <person name="McCartney M.A."/>
            <person name="Auch B."/>
            <person name="Kono T."/>
            <person name="Mallez S."/>
            <person name="Zhang Y."/>
            <person name="Obille A."/>
            <person name="Becker A."/>
            <person name="Abrahante J.E."/>
            <person name="Garbe J."/>
            <person name="Badalamenti J.P."/>
            <person name="Herman A."/>
            <person name="Mangelson H."/>
            <person name="Liachko I."/>
            <person name="Sullivan S."/>
            <person name="Sone E.D."/>
            <person name="Koren S."/>
            <person name="Silverstein K.A.T."/>
            <person name="Beckman K.B."/>
            <person name="Gohl D.M."/>
        </authorList>
    </citation>
    <scope>NUCLEOTIDE SEQUENCE</scope>
    <source>
        <strain evidence="1">Duluth1</strain>
        <tissue evidence="1">Whole animal</tissue>
    </source>
</reference>
<comment type="caution">
    <text evidence="1">The sequence shown here is derived from an EMBL/GenBank/DDBJ whole genome shotgun (WGS) entry which is preliminary data.</text>
</comment>
<name>A0A9D3YIA5_DREPO</name>
<dbReference type="Proteomes" id="UP000828390">
    <property type="component" value="Unassembled WGS sequence"/>
</dbReference>
<accession>A0A9D3YIA5</accession>
<reference evidence="1" key="2">
    <citation type="submission" date="2020-11" db="EMBL/GenBank/DDBJ databases">
        <authorList>
            <person name="McCartney M.A."/>
            <person name="Auch B."/>
            <person name="Kono T."/>
            <person name="Mallez S."/>
            <person name="Becker A."/>
            <person name="Gohl D.M."/>
            <person name="Silverstein K.A.T."/>
            <person name="Koren S."/>
            <person name="Bechman K.B."/>
            <person name="Herman A."/>
            <person name="Abrahante J.E."/>
            <person name="Garbe J."/>
        </authorList>
    </citation>
    <scope>NUCLEOTIDE SEQUENCE</scope>
    <source>
        <strain evidence="1">Duluth1</strain>
        <tissue evidence="1">Whole animal</tissue>
    </source>
</reference>
<evidence type="ECO:0000313" key="2">
    <source>
        <dbReference type="Proteomes" id="UP000828390"/>
    </source>
</evidence>
<proteinExistence type="predicted"/>
<keyword evidence="2" id="KW-1185">Reference proteome</keyword>
<evidence type="ECO:0000313" key="1">
    <source>
        <dbReference type="EMBL" id="KAH3699309.1"/>
    </source>
</evidence>
<protein>
    <submittedName>
        <fullName evidence="1">Uncharacterized protein</fullName>
    </submittedName>
</protein>